<dbReference type="EMBL" id="AP005064">
    <property type="protein sequence ID" value="BAD05496.1"/>
    <property type="molecule type" value="Genomic_DNA"/>
</dbReference>
<evidence type="ECO:0000259" key="1">
    <source>
        <dbReference type="Pfam" id="PF13966"/>
    </source>
</evidence>
<gene>
    <name evidence="2" type="ORF">OSJNBa0049G15.25</name>
    <name evidence="3" type="ORF">OSJNBb0003H03.6</name>
</gene>
<organism evidence="3 4">
    <name type="scientific">Oryza sativa subsp. japonica</name>
    <name type="common">Rice</name>
    <dbReference type="NCBI Taxonomy" id="39947"/>
    <lineage>
        <taxon>Eukaryota</taxon>
        <taxon>Viridiplantae</taxon>
        <taxon>Streptophyta</taxon>
        <taxon>Embryophyta</taxon>
        <taxon>Tracheophyta</taxon>
        <taxon>Spermatophyta</taxon>
        <taxon>Magnoliopsida</taxon>
        <taxon>Liliopsida</taxon>
        <taxon>Poales</taxon>
        <taxon>Poaceae</taxon>
        <taxon>BOP clade</taxon>
        <taxon>Oryzoideae</taxon>
        <taxon>Oryzeae</taxon>
        <taxon>Oryzinae</taxon>
        <taxon>Oryza</taxon>
        <taxon>Oryza sativa</taxon>
    </lineage>
</organism>
<evidence type="ECO:0000313" key="3">
    <source>
        <dbReference type="EMBL" id="BAD05668.1"/>
    </source>
</evidence>
<dbReference type="InterPro" id="IPR026960">
    <property type="entry name" value="RVT-Znf"/>
</dbReference>
<sequence>MDQDKEQQLSLNQEDDTIRWKLTPDGFFSVSSAYDLFFMAREVSLSGQLVWQTKAPSKVRFFLWLATKSRCLTADNLAKRGWPHQDQCVLCQRQQEDCLHLFVSCDYTKRVWRLLRDWINVDFPLPGQDGETLADWWLIARLRFRTGYRDNFDSVVLLPCLVGCCGRSAMLGFFSTDCRRRSSF</sequence>
<proteinExistence type="predicted"/>
<feature type="domain" description="Reverse transcriptase zinc-binding" evidence="1">
    <location>
        <begin position="28"/>
        <end position="112"/>
    </location>
</feature>
<evidence type="ECO:0000313" key="4">
    <source>
        <dbReference type="Proteomes" id="UP000000763"/>
    </source>
</evidence>
<evidence type="ECO:0000313" key="2">
    <source>
        <dbReference type="EMBL" id="BAD05496.1"/>
    </source>
</evidence>
<dbReference type="Proteomes" id="UP000000763">
    <property type="component" value="Chromosome 8"/>
</dbReference>
<reference evidence="4" key="4">
    <citation type="journal article" date="2008" name="Nucleic Acids Res.">
        <title>The rice annotation project database (RAP-DB): 2008 update.</title>
        <authorList>
            <consortium name="The rice annotation project (RAP)"/>
        </authorList>
    </citation>
    <scope>GENOME REANNOTATION</scope>
    <source>
        <strain evidence="4">cv. Nipponbare</strain>
    </source>
</reference>
<protein>
    <submittedName>
        <fullName evidence="3">Cyst nematode resistance protein-like protein</fullName>
    </submittedName>
</protein>
<dbReference type="EMBL" id="AP005495">
    <property type="protein sequence ID" value="BAD05668.1"/>
    <property type="molecule type" value="Genomic_DNA"/>
</dbReference>
<reference evidence="4" key="3">
    <citation type="journal article" date="2005" name="Nature">
        <title>The map-based sequence of the rice genome.</title>
        <authorList>
            <consortium name="International rice genome sequencing project (IRGSP)"/>
            <person name="Matsumoto T."/>
            <person name="Wu J."/>
            <person name="Kanamori H."/>
            <person name="Katayose Y."/>
            <person name="Fujisawa M."/>
            <person name="Namiki N."/>
            <person name="Mizuno H."/>
            <person name="Yamamoto K."/>
            <person name="Antonio B.A."/>
            <person name="Baba T."/>
            <person name="Sakata K."/>
            <person name="Nagamura Y."/>
            <person name="Aoki H."/>
            <person name="Arikawa K."/>
            <person name="Arita K."/>
            <person name="Bito T."/>
            <person name="Chiden Y."/>
            <person name="Fujitsuka N."/>
            <person name="Fukunaka R."/>
            <person name="Hamada M."/>
            <person name="Harada C."/>
            <person name="Hayashi A."/>
            <person name="Hijishita S."/>
            <person name="Honda M."/>
            <person name="Hosokawa S."/>
            <person name="Ichikawa Y."/>
            <person name="Idonuma A."/>
            <person name="Iijima M."/>
            <person name="Ikeda M."/>
            <person name="Ikeno M."/>
            <person name="Ito K."/>
            <person name="Ito S."/>
            <person name="Ito T."/>
            <person name="Ito Y."/>
            <person name="Ito Y."/>
            <person name="Iwabuchi A."/>
            <person name="Kamiya K."/>
            <person name="Karasawa W."/>
            <person name="Kurita K."/>
            <person name="Katagiri S."/>
            <person name="Kikuta A."/>
            <person name="Kobayashi H."/>
            <person name="Kobayashi N."/>
            <person name="Machita K."/>
            <person name="Maehara T."/>
            <person name="Masukawa M."/>
            <person name="Mizubayashi T."/>
            <person name="Mukai Y."/>
            <person name="Nagasaki H."/>
            <person name="Nagata Y."/>
            <person name="Naito S."/>
            <person name="Nakashima M."/>
            <person name="Nakama Y."/>
            <person name="Nakamichi Y."/>
            <person name="Nakamura M."/>
            <person name="Meguro A."/>
            <person name="Negishi M."/>
            <person name="Ohta I."/>
            <person name="Ohta T."/>
            <person name="Okamoto M."/>
            <person name="Ono N."/>
            <person name="Saji S."/>
            <person name="Sakaguchi M."/>
            <person name="Sakai K."/>
            <person name="Shibata M."/>
            <person name="Shimokawa T."/>
            <person name="Song J."/>
            <person name="Takazaki Y."/>
            <person name="Terasawa K."/>
            <person name="Tsugane M."/>
            <person name="Tsuji K."/>
            <person name="Ueda S."/>
            <person name="Waki K."/>
            <person name="Yamagata H."/>
            <person name="Yamamoto M."/>
            <person name="Yamamoto S."/>
            <person name="Yamane H."/>
            <person name="Yoshiki S."/>
            <person name="Yoshihara R."/>
            <person name="Yukawa K."/>
            <person name="Zhong H."/>
            <person name="Yano M."/>
            <person name="Yuan Q."/>
            <person name="Ouyang S."/>
            <person name="Liu J."/>
            <person name="Jones K.M."/>
            <person name="Gansberger K."/>
            <person name="Moffat K."/>
            <person name="Hill J."/>
            <person name="Bera J."/>
            <person name="Fadrosh D."/>
            <person name="Jin S."/>
            <person name="Johri S."/>
            <person name="Kim M."/>
            <person name="Overton L."/>
            <person name="Reardon M."/>
            <person name="Tsitrin T."/>
            <person name="Vuong H."/>
            <person name="Weaver B."/>
            <person name="Ciecko A."/>
            <person name="Tallon L."/>
            <person name="Jackson J."/>
            <person name="Pai G."/>
            <person name="Aken S.V."/>
            <person name="Utterback T."/>
            <person name="Reidmuller S."/>
            <person name="Feldblyum T."/>
            <person name="Hsiao J."/>
            <person name="Zismann V."/>
            <person name="Iobst S."/>
            <person name="de Vazeille A.R."/>
            <person name="Buell C.R."/>
            <person name="Ying K."/>
            <person name="Li Y."/>
            <person name="Lu T."/>
            <person name="Huang Y."/>
            <person name="Zhao Q."/>
            <person name="Feng Q."/>
            <person name="Zhang L."/>
            <person name="Zhu J."/>
            <person name="Weng Q."/>
            <person name="Mu J."/>
            <person name="Lu Y."/>
            <person name="Fan D."/>
            <person name="Liu Y."/>
            <person name="Guan J."/>
            <person name="Zhang Y."/>
            <person name="Yu S."/>
            <person name="Liu X."/>
            <person name="Zhang Y."/>
            <person name="Hong G."/>
            <person name="Han B."/>
            <person name="Choisne N."/>
            <person name="Demange N."/>
            <person name="Orjeda G."/>
            <person name="Samain S."/>
            <person name="Cattolico L."/>
            <person name="Pelletier E."/>
            <person name="Couloux A."/>
            <person name="Segurens B."/>
            <person name="Wincker P."/>
            <person name="D'Hont A."/>
            <person name="Scarpelli C."/>
            <person name="Weissenbach J."/>
            <person name="Salanoubat M."/>
            <person name="Quetier F."/>
            <person name="Yu Y."/>
            <person name="Kim H.R."/>
            <person name="Rambo T."/>
            <person name="Currie J."/>
            <person name="Collura K."/>
            <person name="Luo M."/>
            <person name="Yang T."/>
            <person name="Ammiraju J.S.S."/>
            <person name="Engler F."/>
            <person name="Soderlund C."/>
            <person name="Wing R.A."/>
            <person name="Palmer L.E."/>
            <person name="de la Bastide M."/>
            <person name="Spiegel L."/>
            <person name="Nascimento L."/>
            <person name="Zutavern T."/>
            <person name="O'Shaughnessy A."/>
            <person name="Dike S."/>
            <person name="Dedhia N."/>
            <person name="Preston R."/>
            <person name="Balija V."/>
            <person name="McCombie W.R."/>
            <person name="Chow T."/>
            <person name="Chen H."/>
            <person name="Chung M."/>
            <person name="Chen C."/>
            <person name="Shaw J."/>
            <person name="Wu H."/>
            <person name="Hsiao K."/>
            <person name="Chao Y."/>
            <person name="Chu M."/>
            <person name="Cheng C."/>
            <person name="Hour A."/>
            <person name="Lee P."/>
            <person name="Lin S."/>
            <person name="Lin Y."/>
            <person name="Liou J."/>
            <person name="Liu S."/>
            <person name="Hsing Y."/>
            <person name="Raghuvanshi S."/>
            <person name="Mohanty A."/>
            <person name="Bharti A.K."/>
            <person name="Gaur A."/>
            <person name="Gupta V."/>
            <person name="Kumar D."/>
            <person name="Ravi V."/>
            <person name="Vij S."/>
            <person name="Kapur A."/>
            <person name="Khurana P."/>
            <person name="Khurana P."/>
            <person name="Khurana J.P."/>
            <person name="Tyagi A.K."/>
            <person name="Gaikwad K."/>
            <person name="Singh A."/>
            <person name="Dalal V."/>
            <person name="Srivastava S."/>
            <person name="Dixit A."/>
            <person name="Pal A.K."/>
            <person name="Ghazi I.A."/>
            <person name="Yadav M."/>
            <person name="Pandit A."/>
            <person name="Bhargava A."/>
            <person name="Sureshbabu K."/>
            <person name="Batra K."/>
            <person name="Sharma T.R."/>
            <person name="Mohapatra T."/>
            <person name="Singh N.K."/>
            <person name="Messing J."/>
            <person name="Nelson A.B."/>
            <person name="Fuks G."/>
            <person name="Kavchok S."/>
            <person name="Keizer G."/>
            <person name="Linton E."/>
            <person name="Llaca V."/>
            <person name="Song R."/>
            <person name="Tanyolac B."/>
            <person name="Young S."/>
            <person name="Ho-Il K."/>
            <person name="Hahn J.H."/>
            <person name="Sangsakoo G."/>
            <person name="Vanavichit A."/>
            <person name="de Mattos Luiz.A.T."/>
            <person name="Zimmer P.D."/>
            <person name="Malone G."/>
            <person name="Dellagostin O."/>
            <person name="de Oliveira A.C."/>
            <person name="Bevan M."/>
            <person name="Bancroft I."/>
            <person name="Minx P."/>
            <person name="Cordum H."/>
            <person name="Wilson R."/>
            <person name="Cheng Z."/>
            <person name="Jin W."/>
            <person name="Jiang J."/>
            <person name="Leong S.A."/>
            <person name="Iwama H."/>
            <person name="Gojobori T."/>
            <person name="Itoh T."/>
            <person name="Niimura Y."/>
            <person name="Fujii Y."/>
            <person name="Habara T."/>
            <person name="Sakai H."/>
            <person name="Sato Y."/>
            <person name="Wilson G."/>
            <person name="Kumar K."/>
            <person name="McCouch S."/>
            <person name="Juretic N."/>
            <person name="Hoen D."/>
            <person name="Wright S."/>
            <person name="Bruskiewich R."/>
            <person name="Bureau T."/>
            <person name="Miyao A."/>
            <person name="Hirochika H."/>
            <person name="Nishikawa T."/>
            <person name="Kadowaki K."/>
            <person name="Sugiura M."/>
            <person name="Burr B."/>
            <person name="Sasaki T."/>
        </authorList>
    </citation>
    <scope>NUCLEOTIDE SEQUENCE [LARGE SCALE GENOMIC DNA]</scope>
    <source>
        <strain evidence="4">cv. Nipponbare</strain>
    </source>
</reference>
<reference evidence="3" key="2">
    <citation type="submission" date="2002-07" db="EMBL/GenBank/DDBJ databases">
        <title>Oryza sativa nipponbare(GA3) genomic DNA, chromosome 8, BAC clone:OSJNBb0003H03.</title>
        <authorList>
            <person name="Sasaki T."/>
            <person name="Matsumoto T."/>
            <person name="Katayose Y."/>
        </authorList>
    </citation>
    <scope>NUCLEOTIDE SEQUENCE</scope>
</reference>
<dbReference type="AlphaFoldDB" id="Q6Z0B6"/>
<accession>Q6Z0B6</accession>
<reference evidence="2" key="1">
    <citation type="submission" date="2002-04" db="EMBL/GenBank/DDBJ databases">
        <title>Oryza sativa nipponbare(GA3) genomic DNA, chromosome 8, BAC clone:OSJNBa0049G15.</title>
        <authorList>
            <person name="Sasaki T."/>
            <person name="Matsumoto T."/>
            <person name="Katayose Y."/>
        </authorList>
    </citation>
    <scope>NUCLEOTIDE SEQUENCE</scope>
</reference>
<dbReference type="Pfam" id="PF13966">
    <property type="entry name" value="zf-RVT"/>
    <property type="match status" value="1"/>
</dbReference>
<name>Q6Z0B6_ORYSJ</name>